<dbReference type="AlphaFoldDB" id="A0A8J3BWK9"/>
<dbReference type="EMBL" id="BMMX01000001">
    <property type="protein sequence ID" value="GGK74978.1"/>
    <property type="molecule type" value="Genomic_DNA"/>
</dbReference>
<evidence type="ECO:0000256" key="1">
    <source>
        <dbReference type="SAM" id="Phobius"/>
    </source>
</evidence>
<reference evidence="4" key="1">
    <citation type="journal article" date="2014" name="Int. J. Syst. Evol. Microbiol.">
        <title>Complete genome sequence of Corynebacterium casei LMG S-19264T (=DSM 44701T), isolated from a smear-ripened cheese.</title>
        <authorList>
            <consortium name="US DOE Joint Genome Institute (JGI-PGF)"/>
            <person name="Walter F."/>
            <person name="Albersmeier A."/>
            <person name="Kalinowski J."/>
            <person name="Ruckert C."/>
        </authorList>
    </citation>
    <scope>NUCLEOTIDE SEQUENCE</scope>
    <source>
        <strain evidence="4">CGMCC 4.7299</strain>
    </source>
</reference>
<dbReference type="GO" id="GO:0043531">
    <property type="term" value="F:ADP binding"/>
    <property type="evidence" value="ECO:0007669"/>
    <property type="project" value="InterPro"/>
</dbReference>
<evidence type="ECO:0000259" key="3">
    <source>
        <dbReference type="Pfam" id="PF25000"/>
    </source>
</evidence>
<accession>A0A8J3BWK9</accession>
<feature type="domain" description="NB-ARC" evidence="2">
    <location>
        <begin position="105"/>
        <end position="244"/>
    </location>
</feature>
<dbReference type="PANTHER" id="PTHR46082:SF6">
    <property type="entry name" value="AAA+ ATPASE DOMAIN-CONTAINING PROTEIN-RELATED"/>
    <property type="match status" value="1"/>
</dbReference>
<feature type="transmembrane region" description="Helical" evidence="1">
    <location>
        <begin position="329"/>
        <end position="347"/>
    </location>
</feature>
<dbReference type="GO" id="GO:0005524">
    <property type="term" value="F:ATP binding"/>
    <property type="evidence" value="ECO:0007669"/>
    <property type="project" value="UniProtKB-KW"/>
</dbReference>
<dbReference type="Pfam" id="PF00931">
    <property type="entry name" value="NB-ARC"/>
    <property type="match status" value="1"/>
</dbReference>
<dbReference type="InterPro" id="IPR056681">
    <property type="entry name" value="DUF7779"/>
</dbReference>
<keyword evidence="1" id="KW-0812">Transmembrane</keyword>
<dbReference type="Gene3D" id="3.40.50.300">
    <property type="entry name" value="P-loop containing nucleotide triphosphate hydrolases"/>
    <property type="match status" value="1"/>
</dbReference>
<name>A0A8J3BWK9_9ACTN</name>
<dbReference type="RefSeq" id="WP_189077445.1">
    <property type="nucleotide sequence ID" value="NZ_BMMX01000001.1"/>
</dbReference>
<dbReference type="Pfam" id="PF13424">
    <property type="entry name" value="TPR_12"/>
    <property type="match status" value="4"/>
</dbReference>
<keyword evidence="5" id="KW-1185">Reference proteome</keyword>
<keyword evidence="4" id="KW-0067">ATP-binding</keyword>
<gene>
    <name evidence="4" type="ORF">GCM10012284_06190</name>
</gene>
<comment type="caution">
    <text evidence="4">The sequence shown here is derived from an EMBL/GenBank/DDBJ whole genome shotgun (WGS) entry which is preliminary data.</text>
</comment>
<dbReference type="Gene3D" id="1.25.40.10">
    <property type="entry name" value="Tetratricopeptide repeat domain"/>
    <property type="match status" value="3"/>
</dbReference>
<organism evidence="4 5">
    <name type="scientific">Mangrovihabitans endophyticus</name>
    <dbReference type="NCBI Taxonomy" id="1751298"/>
    <lineage>
        <taxon>Bacteria</taxon>
        <taxon>Bacillati</taxon>
        <taxon>Actinomycetota</taxon>
        <taxon>Actinomycetes</taxon>
        <taxon>Micromonosporales</taxon>
        <taxon>Micromonosporaceae</taxon>
        <taxon>Mangrovihabitans</taxon>
    </lineage>
</organism>
<dbReference type="InterPro" id="IPR002182">
    <property type="entry name" value="NB-ARC"/>
</dbReference>
<dbReference type="Pfam" id="PF13374">
    <property type="entry name" value="TPR_10"/>
    <property type="match status" value="1"/>
</dbReference>
<keyword evidence="1" id="KW-1133">Transmembrane helix</keyword>
<dbReference type="Pfam" id="PF25000">
    <property type="entry name" value="DUF7779"/>
    <property type="match status" value="1"/>
</dbReference>
<proteinExistence type="predicted"/>
<reference evidence="4" key="2">
    <citation type="submission" date="2020-09" db="EMBL/GenBank/DDBJ databases">
        <authorList>
            <person name="Sun Q."/>
            <person name="Zhou Y."/>
        </authorList>
    </citation>
    <scope>NUCLEOTIDE SEQUENCE</scope>
    <source>
        <strain evidence="4">CGMCC 4.7299</strain>
    </source>
</reference>
<feature type="transmembrane region" description="Helical" evidence="1">
    <location>
        <begin position="38"/>
        <end position="58"/>
    </location>
</feature>
<keyword evidence="4" id="KW-0547">Nucleotide-binding</keyword>
<evidence type="ECO:0000259" key="2">
    <source>
        <dbReference type="Pfam" id="PF00931"/>
    </source>
</evidence>
<feature type="domain" description="DUF7779" evidence="3">
    <location>
        <begin position="323"/>
        <end position="406"/>
    </location>
</feature>
<evidence type="ECO:0000313" key="4">
    <source>
        <dbReference type="EMBL" id="GGK74978.1"/>
    </source>
</evidence>
<dbReference type="Proteomes" id="UP000656042">
    <property type="component" value="Unassembled WGS sequence"/>
</dbReference>
<evidence type="ECO:0000313" key="5">
    <source>
        <dbReference type="Proteomes" id="UP000656042"/>
    </source>
</evidence>
<protein>
    <submittedName>
        <fullName evidence="4">ATP-binding protein</fullName>
    </submittedName>
</protein>
<dbReference type="PANTHER" id="PTHR46082">
    <property type="entry name" value="ATP/GTP-BINDING PROTEIN-RELATED"/>
    <property type="match status" value="1"/>
</dbReference>
<dbReference type="SUPFAM" id="SSF48452">
    <property type="entry name" value="TPR-like"/>
    <property type="match status" value="2"/>
</dbReference>
<dbReference type="InterPro" id="IPR011990">
    <property type="entry name" value="TPR-like_helical_dom_sf"/>
</dbReference>
<dbReference type="InterPro" id="IPR053137">
    <property type="entry name" value="NLR-like"/>
</dbReference>
<dbReference type="SUPFAM" id="SSF52540">
    <property type="entry name" value="P-loop containing nucleoside triphosphate hydrolases"/>
    <property type="match status" value="1"/>
</dbReference>
<sequence>MRKASRSVTLLLSVTAALLLPMATNVATGTLPVAWQPYLWLSWPAAALLCALVVIAELRHRWPMRGRAAGRVVPAAARDGTAWNIPGGVPSFTGRVQALHELHILSMRPEPGIAVLTGLAGVGKTELACAHAAARRGSYDIGWWVAADSRLAVLASLAQLADRLGVSDGDQEIAALRAMHELGRRGRWLLVFDDVIREKDVSHLIPAGSGQVLITSRDPNLGRLGTAIEVQPLDDDSAARLLMERTGGQDVGAATELAQELGGLPLALEQAAAYCRSTGIEVSGYLPRYRQNCTRLLRQGNPADRLPVQATLFLAVAQARRRERAAVELLSLCAFFAPVAGIPRWLIESDPALLSPRLARTASDVFALDTAVAVLVRLSLVQADRDLLRVHPVVQDVIRDRLAQRRTPWPAPGRYPPQRWIRMAAGILVAALPSDVNAPSTWDRWVLAVPHCTRVAEHATAWHVRGTVIARLRHRLGKYLLSRGDYAHAGPLLESAVIEHQAVAGADHPETLAAMNDHARLLVDTGRLDEGLRLHEAALRARHRILGPVHSDTLISMNNRAFVLDRLGRSDEARRLHEEVLRIRRRTLGENHPNTLISKGNLALVLAGQGELRQARELHAQSYAARCAVLGPEHPRTLVAQNNLAIVVSELGDLQQALRTHEAVYAGWLKLYGPEHPETLMSINNRGYLLFRLGRLQEARDLLEPNAQLRARIFGSGHPHTLMSRNNLAVVLVASGQIDRAVAEHQEVLRLREWTLGHRHPYTLHSQNNLAVALAACGRMDAAAELHVRTRQTRRETLGDEHPCTLNSSHNLALVRAGEGRIGEAGPLLEETLEVRRRRLGPAHPYTRNSTEALEYIGKPGYHPDFAEAT</sequence>
<keyword evidence="1" id="KW-0472">Membrane</keyword>
<dbReference type="InterPro" id="IPR027417">
    <property type="entry name" value="P-loop_NTPase"/>
</dbReference>